<keyword evidence="5 12" id="KW-0547">Nucleotide-binding</keyword>
<dbReference type="SUPFAM" id="SSF49265">
    <property type="entry name" value="Fibronectin type III"/>
    <property type="match status" value="2"/>
</dbReference>
<dbReference type="PROSITE" id="PS50056">
    <property type="entry name" value="TYR_PHOSPHATASE_2"/>
    <property type="match status" value="1"/>
</dbReference>
<evidence type="ECO:0000256" key="7">
    <source>
        <dbReference type="ARBA" id="ARBA00022801"/>
    </source>
</evidence>
<dbReference type="SMART" id="SM00220">
    <property type="entry name" value="S_TKc"/>
    <property type="match status" value="1"/>
</dbReference>
<organism evidence="18 19">
    <name type="scientific">Intoshia linei</name>
    <dbReference type="NCBI Taxonomy" id="1819745"/>
    <lineage>
        <taxon>Eukaryota</taxon>
        <taxon>Metazoa</taxon>
        <taxon>Spiralia</taxon>
        <taxon>Lophotrochozoa</taxon>
        <taxon>Mesozoa</taxon>
        <taxon>Orthonectida</taxon>
        <taxon>Rhopaluridae</taxon>
        <taxon>Intoshia</taxon>
    </lineage>
</organism>
<keyword evidence="9" id="KW-0904">Protein phosphatase</keyword>
<dbReference type="Pfam" id="PF00069">
    <property type="entry name" value="Pkinase"/>
    <property type="match status" value="1"/>
</dbReference>
<dbReference type="Pfam" id="PF00102">
    <property type="entry name" value="Y_phosphatase"/>
    <property type="match status" value="2"/>
</dbReference>
<keyword evidence="4" id="KW-0732">Signal</keyword>
<evidence type="ECO:0000256" key="2">
    <source>
        <dbReference type="ARBA" id="ARBA00022527"/>
    </source>
</evidence>
<dbReference type="InterPro" id="IPR050348">
    <property type="entry name" value="Protein-Tyr_Phosphatase"/>
</dbReference>
<dbReference type="PROSITE" id="PS50853">
    <property type="entry name" value="FN3"/>
    <property type="match status" value="2"/>
</dbReference>
<dbReference type="SUPFAM" id="SSF56112">
    <property type="entry name" value="Protein kinase-like (PK-like)"/>
    <property type="match status" value="1"/>
</dbReference>
<evidence type="ECO:0000259" key="17">
    <source>
        <dbReference type="PROSITE" id="PS50853"/>
    </source>
</evidence>
<evidence type="ECO:0000256" key="6">
    <source>
        <dbReference type="ARBA" id="ARBA00022777"/>
    </source>
</evidence>
<dbReference type="PANTHER" id="PTHR19134:SF449">
    <property type="entry name" value="TYROSINE-PROTEIN PHOSPHATASE 1"/>
    <property type="match status" value="1"/>
</dbReference>
<keyword evidence="2" id="KW-0723">Serine/threonine-protein kinase</keyword>
<gene>
    <name evidence="18" type="ORF">A3Q56_04945</name>
</gene>
<feature type="domain" description="Tyrosine specific protein phosphatases" evidence="16">
    <location>
        <begin position="1411"/>
        <end position="1491"/>
    </location>
</feature>
<feature type="binding site" evidence="12">
    <location>
        <position position="60"/>
    </location>
    <ligand>
        <name>ATP</name>
        <dbReference type="ChEBI" id="CHEBI:30616"/>
    </ligand>
</feature>
<dbReference type="SUPFAM" id="SSF52799">
    <property type="entry name" value="(Phosphotyrosine protein) phosphatases II"/>
    <property type="match status" value="2"/>
</dbReference>
<feature type="domain" description="Tyrosine-protein phosphatase" evidence="15">
    <location>
        <begin position="1199"/>
        <end position="1500"/>
    </location>
</feature>
<dbReference type="InterPro" id="IPR003961">
    <property type="entry name" value="FN3_dom"/>
</dbReference>
<evidence type="ECO:0000256" key="8">
    <source>
        <dbReference type="ARBA" id="ARBA00022840"/>
    </source>
</evidence>
<dbReference type="CDD" id="cd00047">
    <property type="entry name" value="PTPc"/>
    <property type="match status" value="2"/>
</dbReference>
<dbReference type="Pfam" id="PF00041">
    <property type="entry name" value="fn3"/>
    <property type="match status" value="2"/>
</dbReference>
<dbReference type="InterPro" id="IPR003595">
    <property type="entry name" value="Tyr_Pase_cat"/>
</dbReference>
<evidence type="ECO:0000259" key="14">
    <source>
        <dbReference type="PROSITE" id="PS50011"/>
    </source>
</evidence>
<keyword evidence="19" id="KW-1185">Reference proteome</keyword>
<evidence type="ECO:0008006" key="20">
    <source>
        <dbReference type="Google" id="ProtNLM"/>
    </source>
</evidence>
<evidence type="ECO:0000259" key="15">
    <source>
        <dbReference type="PROSITE" id="PS50055"/>
    </source>
</evidence>
<dbReference type="PROSITE" id="PS00108">
    <property type="entry name" value="PROTEIN_KINASE_ST"/>
    <property type="match status" value="1"/>
</dbReference>
<accession>A0A177AZ30</accession>
<evidence type="ECO:0000256" key="5">
    <source>
        <dbReference type="ARBA" id="ARBA00022741"/>
    </source>
</evidence>
<dbReference type="InterPro" id="IPR013783">
    <property type="entry name" value="Ig-like_fold"/>
</dbReference>
<dbReference type="Gene3D" id="3.90.190.10">
    <property type="entry name" value="Protein tyrosine phosphatase superfamily"/>
    <property type="match status" value="2"/>
</dbReference>
<dbReference type="Gene3D" id="1.10.510.10">
    <property type="entry name" value="Transferase(Phosphotransferase) domain 1"/>
    <property type="match status" value="1"/>
</dbReference>
<dbReference type="InterPro" id="IPR017441">
    <property type="entry name" value="Protein_kinase_ATP_BS"/>
</dbReference>
<dbReference type="SMART" id="SM00194">
    <property type="entry name" value="PTPc"/>
    <property type="match status" value="2"/>
</dbReference>
<dbReference type="Gene3D" id="3.30.200.20">
    <property type="entry name" value="Phosphorylase Kinase, domain 1"/>
    <property type="match status" value="1"/>
</dbReference>
<protein>
    <recommendedName>
        <fullName evidence="20">Protein-tyrosine-phosphatase</fullName>
    </recommendedName>
</protein>
<evidence type="ECO:0000259" key="16">
    <source>
        <dbReference type="PROSITE" id="PS50056"/>
    </source>
</evidence>
<evidence type="ECO:0000256" key="13">
    <source>
        <dbReference type="SAM" id="Phobius"/>
    </source>
</evidence>
<feature type="domain" description="Tyrosine-protein phosphatase" evidence="15">
    <location>
        <begin position="1559"/>
        <end position="1769"/>
    </location>
</feature>
<evidence type="ECO:0000313" key="18">
    <source>
        <dbReference type="EMBL" id="OAF67297.1"/>
    </source>
</evidence>
<comment type="subcellular location">
    <subcellularLocation>
        <location evidence="1">Membrane</location>
        <topology evidence="1">Single-pass membrane protein</topology>
    </subcellularLocation>
</comment>
<dbReference type="InterPro" id="IPR011009">
    <property type="entry name" value="Kinase-like_dom_sf"/>
</dbReference>
<dbReference type="GO" id="GO:0016020">
    <property type="term" value="C:membrane"/>
    <property type="evidence" value="ECO:0007669"/>
    <property type="project" value="UniProtKB-SubCell"/>
</dbReference>
<dbReference type="InterPro" id="IPR008271">
    <property type="entry name" value="Ser/Thr_kinase_AS"/>
</dbReference>
<sequence length="1812" mass="209643">MNIYGKLPIKYNGKNLVDMDYPRATDLYNRYEIIKKIGQGTFGEVFKGVIKKNRTPVALKRLINRKNSGGFPVTSLREIKILKTLNHQGVIALLDIVYSKNGDSLDVYLVFEFGDHDLAGILSNKSVVFSIGEIKHLMMQLTDAIFYIHVKKMIHRDMKTSNILVTNEGKIKIADFGLARSLSREGRYTTKVVTLWYRSPEILFGLNSYDQKVDIWSVGCIIAEMWLRSPFLKGSSEIEQINCIIDMFGSPTEENWPGVTKLPEFDMVKFPKKFTNNFKNFMSKHIHDVDLLHYLSKLLILDPVQRTNSYDAVNDSIYWVDPMPVDPSTTIKNIGQSLFEYTINKPTTENKTFKRPAPTLPKSNKKASAAFTCRKNKFGANCDQECHCLDWNQCHSETGYCLDYQCERGYSSAPRCQDECINQTFGSNCQYLCHCNASANCDIINGLCPNNLCDKGWSGAGCQKQLPKLSNNPKFLQLNCSHIKLAWNAWNKSIDIGDYDIFGYGIYADDDGKSIPGMFSQSMTLENSKCDKEIKIGNITIKNENNNLTINWNYTGPIYANQKFTIQYMFEKNACLSENLSVNNDVIDKSDVAILKISFNENTATIPLNQNHWTKIIGEIMINQVSFNFHKYFYQDPNNWNPHIEAIIKTNKIIIKIKNDCIEDYGYFKFYEYQIFSNDNLFEIETIKKELNEFTIEKLNSFTDYKFTIRIVTEMGKSPFIVRNYKTLKKVADPPTKFKAIEITNTTIFLMWESANTSITYFDINVNNQYNTFEKNYVIKYPTRKIQIDNLGRSTLYLIKIRCINGKITGKYNEFPLIITTKDGIPEPPRQLEIRNFTSDSIAFKWIGPLITTNNVTNYKVLLKEAKFNKNASNEGKLAIVKNVLIKSDHKNEYEMNFNYLKPETNYILIIQSSTNLRVFGKAALLNCFTKPLPPPIPPLLKLLKVTTDIIKVRMFCIKSNEICDTKNLDKYSITMSKSSQIQFRKKKSIHILNLKKRHIDGFQKVYTIESKLSLSNPNSTILDIVLVNYGVVMNSSNKYTRVINLNHLVISANQTYLLRLIAEKTFQNVSVSTFGEVLAIQTDINDLKKKVISESNYSTLIAILVSLIILCILIVILFFIYKYKQLFYRILLKKNNKKIDWTEVYMKDYKTATNNKKVVVVKPRVAEELQEYRYFPNKTFEKSKINIGSIKDTTQVQMASEFNIIEQKLQKQSNVYKKIENEGRNRFKHIGPYDENRVKLNSDISLKEPFNDYINASHINFNTKCTTGEGELLPKKYCDYIVAVSPYSQETVDIFWDMIVSENISKIICMCKSVENDILKCKQYWPSCIGKREYYGSSKSFTVFYNSVSERAYYCLHHLSVLIDYTSINAKKILNGSLGANNGYEVRNVTIYQFIDWPIHGVPKFTFPILDFVNKFNLDLVKSEKSQEIDFNQKFTVLVHCGNGCRSGVFISLHHLINESRIENNISVFETVHRLRSFRPYIVRTLKQYSFIYSCIYDWLLTTNCTFLSKESALQNYKLLNSKMQSSNLTFITNQYLKLKKNSNLNENIKLNDSIISKNRFQKNYIPLQEHCVKIDKPNNYINATFLDGYNKKNEYILTQTPLNNTIHDFWFMIDQYNISRIVLLDGNDFEDTIANFYPLNVGDMFIKTEIQDSNLPNFTLTQTEIFGEKEEYQQIGLDLKNLNNGKISKIKFYKFNQWEKYKEIPNRRVFLNFISRLIDEYKNTVCTSCIICSNGYTRSGMYAIIEKMCLTLDIDKSVNIFQSVRNVCLRSQHFMAYEVNIVPIGQHNPVGHVSLIMRDSCNVSDHNTND</sequence>
<keyword evidence="7" id="KW-0378">Hydrolase</keyword>
<keyword evidence="13" id="KW-0812">Transmembrane</keyword>
<keyword evidence="8 12" id="KW-0067">ATP-binding</keyword>
<dbReference type="Gene3D" id="2.170.300.10">
    <property type="entry name" value="Tie2 ligand-binding domain superfamily"/>
    <property type="match status" value="1"/>
</dbReference>
<keyword evidence="13" id="KW-1133">Transmembrane helix</keyword>
<dbReference type="GO" id="GO:0004674">
    <property type="term" value="F:protein serine/threonine kinase activity"/>
    <property type="evidence" value="ECO:0007669"/>
    <property type="project" value="UniProtKB-KW"/>
</dbReference>
<dbReference type="InterPro" id="IPR036116">
    <property type="entry name" value="FN3_sf"/>
</dbReference>
<dbReference type="GO" id="GO:0004725">
    <property type="term" value="F:protein tyrosine phosphatase activity"/>
    <property type="evidence" value="ECO:0007669"/>
    <property type="project" value="UniProtKB-EC"/>
</dbReference>
<dbReference type="EMBL" id="LWCA01000698">
    <property type="protein sequence ID" value="OAF67297.1"/>
    <property type="molecule type" value="Genomic_DNA"/>
</dbReference>
<evidence type="ECO:0000256" key="1">
    <source>
        <dbReference type="ARBA" id="ARBA00004167"/>
    </source>
</evidence>
<comment type="caution">
    <text evidence="18">The sequence shown here is derived from an EMBL/GenBank/DDBJ whole genome shotgun (WGS) entry which is preliminary data.</text>
</comment>
<dbReference type="InterPro" id="IPR000242">
    <property type="entry name" value="PTP_cat"/>
</dbReference>
<dbReference type="InterPro" id="IPR029021">
    <property type="entry name" value="Prot-tyrosine_phosphatase-like"/>
</dbReference>
<evidence type="ECO:0000256" key="10">
    <source>
        <dbReference type="ARBA" id="ARBA00023136"/>
    </source>
</evidence>
<dbReference type="Proteomes" id="UP000078046">
    <property type="component" value="Unassembled WGS sequence"/>
</dbReference>
<proteinExistence type="predicted"/>
<evidence type="ECO:0000256" key="12">
    <source>
        <dbReference type="PROSITE-ProRule" id="PRU10141"/>
    </source>
</evidence>
<dbReference type="InterPro" id="IPR000387">
    <property type="entry name" value="Tyr_Pase_dom"/>
</dbReference>
<keyword evidence="3" id="KW-0808">Transferase</keyword>
<feature type="domain" description="Fibronectin type-III" evidence="17">
    <location>
        <begin position="734"/>
        <end position="824"/>
    </location>
</feature>
<dbReference type="InterPro" id="IPR000719">
    <property type="entry name" value="Prot_kinase_dom"/>
</dbReference>
<dbReference type="Gene3D" id="2.60.40.10">
    <property type="entry name" value="Immunoglobulins"/>
    <property type="match status" value="2"/>
</dbReference>
<keyword evidence="6" id="KW-0418">Kinase</keyword>
<evidence type="ECO:0000256" key="9">
    <source>
        <dbReference type="ARBA" id="ARBA00022912"/>
    </source>
</evidence>
<dbReference type="CDD" id="cd00063">
    <property type="entry name" value="FN3"/>
    <property type="match status" value="3"/>
</dbReference>
<reference evidence="18 19" key="1">
    <citation type="submission" date="2016-04" db="EMBL/GenBank/DDBJ databases">
        <title>The genome of Intoshia linei affirms orthonectids as highly simplified spiralians.</title>
        <authorList>
            <person name="Mikhailov K.V."/>
            <person name="Slusarev G.S."/>
            <person name="Nikitin M.A."/>
            <person name="Logacheva M.D."/>
            <person name="Penin A."/>
            <person name="Aleoshin V."/>
            <person name="Panchin Y.V."/>
        </authorList>
    </citation>
    <scope>NUCLEOTIDE SEQUENCE [LARGE SCALE GENOMIC DNA]</scope>
    <source>
        <strain evidence="18">Intl2013</strain>
        <tissue evidence="18">Whole animal</tissue>
    </source>
</reference>
<evidence type="ECO:0000256" key="4">
    <source>
        <dbReference type="ARBA" id="ARBA00022729"/>
    </source>
</evidence>
<dbReference type="PROSITE" id="PS50055">
    <property type="entry name" value="TYR_PHOSPHATASE_PTP"/>
    <property type="match status" value="2"/>
</dbReference>
<evidence type="ECO:0000256" key="11">
    <source>
        <dbReference type="ARBA" id="ARBA00051722"/>
    </source>
</evidence>
<dbReference type="SMART" id="SM00404">
    <property type="entry name" value="PTPc_motif"/>
    <property type="match status" value="1"/>
</dbReference>
<feature type="transmembrane region" description="Helical" evidence="13">
    <location>
        <begin position="1098"/>
        <end position="1122"/>
    </location>
</feature>
<dbReference type="PROSITE" id="PS50011">
    <property type="entry name" value="PROTEIN_KINASE_DOM"/>
    <property type="match status" value="1"/>
</dbReference>
<dbReference type="GO" id="GO:0005524">
    <property type="term" value="F:ATP binding"/>
    <property type="evidence" value="ECO:0007669"/>
    <property type="project" value="UniProtKB-UniRule"/>
</dbReference>
<dbReference type="PROSITE" id="PS00107">
    <property type="entry name" value="PROTEIN_KINASE_ATP"/>
    <property type="match status" value="1"/>
</dbReference>
<evidence type="ECO:0000256" key="3">
    <source>
        <dbReference type="ARBA" id="ARBA00022679"/>
    </source>
</evidence>
<feature type="domain" description="Protein kinase" evidence="14">
    <location>
        <begin position="31"/>
        <end position="318"/>
    </location>
</feature>
<keyword evidence="10 13" id="KW-0472">Membrane</keyword>
<dbReference type="PRINTS" id="PR00700">
    <property type="entry name" value="PRTYPHPHTASE"/>
</dbReference>
<name>A0A177AZ30_9BILA</name>
<feature type="domain" description="Fibronectin type-III" evidence="17">
    <location>
        <begin position="828"/>
        <end position="936"/>
    </location>
</feature>
<dbReference type="FunFam" id="1.10.510.10:FF:000624">
    <property type="entry name" value="Mitogen-activated protein kinase"/>
    <property type="match status" value="1"/>
</dbReference>
<evidence type="ECO:0000313" key="19">
    <source>
        <dbReference type="Proteomes" id="UP000078046"/>
    </source>
</evidence>
<dbReference type="SMART" id="SM00060">
    <property type="entry name" value="FN3"/>
    <property type="match status" value="3"/>
</dbReference>
<dbReference type="PANTHER" id="PTHR19134">
    <property type="entry name" value="RECEPTOR-TYPE TYROSINE-PROTEIN PHOSPHATASE"/>
    <property type="match status" value="1"/>
</dbReference>
<comment type="catalytic activity">
    <reaction evidence="11">
        <text>O-phospho-L-tyrosyl-[protein] + H2O = L-tyrosyl-[protein] + phosphate</text>
        <dbReference type="Rhea" id="RHEA:10684"/>
        <dbReference type="Rhea" id="RHEA-COMP:10136"/>
        <dbReference type="Rhea" id="RHEA-COMP:20101"/>
        <dbReference type="ChEBI" id="CHEBI:15377"/>
        <dbReference type="ChEBI" id="CHEBI:43474"/>
        <dbReference type="ChEBI" id="CHEBI:46858"/>
        <dbReference type="ChEBI" id="CHEBI:61978"/>
        <dbReference type="EC" id="3.1.3.48"/>
    </reaction>
</comment>